<keyword evidence="2" id="KW-1185">Reference proteome</keyword>
<dbReference type="EMBL" id="WJNH01000007">
    <property type="protein sequence ID" value="MRG86982.1"/>
    <property type="molecule type" value="Genomic_DNA"/>
</dbReference>
<dbReference type="Proteomes" id="UP000480185">
    <property type="component" value="Unassembled WGS sequence"/>
</dbReference>
<reference evidence="1 2" key="1">
    <citation type="submission" date="2019-11" db="EMBL/GenBank/DDBJ databases">
        <authorList>
            <person name="Li J."/>
        </authorList>
    </citation>
    <scope>NUCLEOTIDE SEQUENCE [LARGE SCALE GENOMIC DNA]</scope>
    <source>
        <strain evidence="1 2">J4</strain>
    </source>
</reference>
<accession>A0A6G1X7R7</accession>
<protein>
    <submittedName>
        <fullName evidence="1">Uncharacterized protein</fullName>
    </submittedName>
</protein>
<name>A0A6G1X7R7_9BACI</name>
<dbReference type="OrthoDB" id="2941584at2"/>
<dbReference type="RefSeq" id="WP_153728878.1">
    <property type="nucleotide sequence ID" value="NZ_WJNH01000007.1"/>
</dbReference>
<gene>
    <name evidence="1" type="ORF">GH754_11750</name>
</gene>
<evidence type="ECO:0000313" key="2">
    <source>
        <dbReference type="Proteomes" id="UP000480185"/>
    </source>
</evidence>
<sequence>MAKNPILKQKYEEGYLDGFANGADYGRSRTVDFFVERFNGLENVPGIGSKTLEKIRKQLGEEYFRRIE</sequence>
<organism evidence="1 2">
    <name type="scientific">Salinibacillus xinjiangensis</name>
    <dbReference type="NCBI Taxonomy" id="1229268"/>
    <lineage>
        <taxon>Bacteria</taxon>
        <taxon>Bacillati</taxon>
        <taxon>Bacillota</taxon>
        <taxon>Bacilli</taxon>
        <taxon>Bacillales</taxon>
        <taxon>Bacillaceae</taxon>
        <taxon>Salinibacillus</taxon>
    </lineage>
</organism>
<evidence type="ECO:0000313" key="1">
    <source>
        <dbReference type="EMBL" id="MRG86982.1"/>
    </source>
</evidence>
<proteinExistence type="predicted"/>
<comment type="caution">
    <text evidence="1">The sequence shown here is derived from an EMBL/GenBank/DDBJ whole genome shotgun (WGS) entry which is preliminary data.</text>
</comment>
<dbReference type="AlphaFoldDB" id="A0A6G1X7R7"/>